<accession>A0AAF0XYP4</accession>
<keyword evidence="1" id="KW-0472">Membrane</keyword>
<dbReference type="AlphaFoldDB" id="A0AAF0XYP4"/>
<feature type="transmembrane region" description="Helical" evidence="1">
    <location>
        <begin position="64"/>
        <end position="88"/>
    </location>
</feature>
<reference evidence="2" key="1">
    <citation type="journal article" date="2016" name="Nat. Genet.">
        <title>A high-quality carrot genome assembly provides new insights into carotenoid accumulation and asterid genome evolution.</title>
        <authorList>
            <person name="Iorizzo M."/>
            <person name="Ellison S."/>
            <person name="Senalik D."/>
            <person name="Zeng P."/>
            <person name="Satapoomin P."/>
            <person name="Huang J."/>
            <person name="Bowman M."/>
            <person name="Iovene M."/>
            <person name="Sanseverino W."/>
            <person name="Cavagnaro P."/>
            <person name="Yildiz M."/>
            <person name="Macko-Podgorni A."/>
            <person name="Moranska E."/>
            <person name="Grzebelus E."/>
            <person name="Grzebelus D."/>
            <person name="Ashrafi H."/>
            <person name="Zheng Z."/>
            <person name="Cheng S."/>
            <person name="Spooner D."/>
            <person name="Van Deynze A."/>
            <person name="Simon P."/>
        </authorList>
    </citation>
    <scope>NUCLEOTIDE SEQUENCE</scope>
    <source>
        <tissue evidence="2">Leaf</tissue>
    </source>
</reference>
<evidence type="ECO:0000313" key="2">
    <source>
        <dbReference type="EMBL" id="WOH15339.1"/>
    </source>
</evidence>
<sequence length="124" mass="14447">MSWLENEDLQFELIWEPCIHVLSLVSQGLFSHLWTHHEVFEAQEEEDDDLVSDETPVTGFWSGFIWLAAMTIVMLLYQCYLSMLLALLRKHQPPGDYLKASSSSFYCQLSEIHHHSIDNCQKCN</sequence>
<keyword evidence="1" id="KW-1133">Transmembrane helix</keyword>
<keyword evidence="1" id="KW-0812">Transmembrane</keyword>
<proteinExistence type="predicted"/>
<keyword evidence="3" id="KW-1185">Reference proteome</keyword>
<evidence type="ECO:0000256" key="1">
    <source>
        <dbReference type="SAM" id="Phobius"/>
    </source>
</evidence>
<organism evidence="2 3">
    <name type="scientific">Daucus carota subsp. sativus</name>
    <name type="common">Carrot</name>
    <dbReference type="NCBI Taxonomy" id="79200"/>
    <lineage>
        <taxon>Eukaryota</taxon>
        <taxon>Viridiplantae</taxon>
        <taxon>Streptophyta</taxon>
        <taxon>Embryophyta</taxon>
        <taxon>Tracheophyta</taxon>
        <taxon>Spermatophyta</taxon>
        <taxon>Magnoliopsida</taxon>
        <taxon>eudicotyledons</taxon>
        <taxon>Gunneridae</taxon>
        <taxon>Pentapetalae</taxon>
        <taxon>asterids</taxon>
        <taxon>campanulids</taxon>
        <taxon>Apiales</taxon>
        <taxon>Apiaceae</taxon>
        <taxon>Apioideae</taxon>
        <taxon>Scandiceae</taxon>
        <taxon>Daucinae</taxon>
        <taxon>Daucus</taxon>
        <taxon>Daucus sect. Daucus</taxon>
    </lineage>
</organism>
<gene>
    <name evidence="2" type="ORF">DCAR_0934876</name>
</gene>
<dbReference type="EMBL" id="CP093351">
    <property type="protein sequence ID" value="WOH15339.1"/>
    <property type="molecule type" value="Genomic_DNA"/>
</dbReference>
<evidence type="ECO:0000313" key="3">
    <source>
        <dbReference type="Proteomes" id="UP000077755"/>
    </source>
</evidence>
<dbReference type="Proteomes" id="UP000077755">
    <property type="component" value="Chromosome 9"/>
</dbReference>
<protein>
    <submittedName>
        <fullName evidence="2">Uncharacterized protein</fullName>
    </submittedName>
</protein>
<name>A0AAF0XYP4_DAUCS</name>
<reference evidence="2" key="2">
    <citation type="submission" date="2022-03" db="EMBL/GenBank/DDBJ databases">
        <title>Draft title - Genomic analysis of global carrot germplasm unveils the trajectory of domestication and the origin of high carotenoid orange carrot.</title>
        <authorList>
            <person name="Iorizzo M."/>
            <person name="Ellison S."/>
            <person name="Senalik D."/>
            <person name="Macko-Podgorni A."/>
            <person name="Grzebelus D."/>
            <person name="Bostan H."/>
            <person name="Rolling W."/>
            <person name="Curaba J."/>
            <person name="Simon P."/>
        </authorList>
    </citation>
    <scope>NUCLEOTIDE SEQUENCE</scope>
    <source>
        <tissue evidence="2">Leaf</tissue>
    </source>
</reference>